<dbReference type="EMBL" id="CP114029">
    <property type="protein sequence ID" value="WAP69079.1"/>
    <property type="molecule type" value="Genomic_DNA"/>
</dbReference>
<proteinExistence type="predicted"/>
<protein>
    <submittedName>
        <fullName evidence="1">Uncharacterized protein</fullName>
    </submittedName>
</protein>
<dbReference type="RefSeq" id="WP_268881517.1">
    <property type="nucleotide sequence ID" value="NZ_CP114029.1"/>
</dbReference>
<evidence type="ECO:0000313" key="1">
    <source>
        <dbReference type="EMBL" id="WAP69079.1"/>
    </source>
</evidence>
<evidence type="ECO:0000313" key="2">
    <source>
        <dbReference type="Proteomes" id="UP001164020"/>
    </source>
</evidence>
<dbReference type="Proteomes" id="UP001164020">
    <property type="component" value="Chromosome"/>
</dbReference>
<gene>
    <name evidence="1" type="ORF">OH818_01715</name>
</gene>
<keyword evidence="2" id="KW-1185">Reference proteome</keyword>
<sequence length="101" mass="11291">MRLAQKLHRRPIGGSEAAAEFGVVGFQGIDPALFILQRCDQSVEGLARRLPDYPDLGLRLPATTGSIRGAEKSAENRHFHSVNKTHQGLHRQIPEKWILKQ</sequence>
<name>A0ABY7C221_9HYPH</name>
<reference evidence="1" key="1">
    <citation type="submission" date="2022-12" db="EMBL/GenBank/DDBJ databases">
        <title>Jiella pelagia sp. nov., isolated from phosphonate enriched culture of Northwest Pacific surface seawater.</title>
        <authorList>
            <person name="Shin D.Y."/>
            <person name="Hwang C.Y."/>
        </authorList>
    </citation>
    <scope>NUCLEOTIDE SEQUENCE</scope>
    <source>
        <strain evidence="1">HL-NP1</strain>
    </source>
</reference>
<organism evidence="1 2">
    <name type="scientific">Jiella pelagia</name>
    <dbReference type="NCBI Taxonomy" id="2986949"/>
    <lineage>
        <taxon>Bacteria</taxon>
        <taxon>Pseudomonadati</taxon>
        <taxon>Pseudomonadota</taxon>
        <taxon>Alphaproteobacteria</taxon>
        <taxon>Hyphomicrobiales</taxon>
        <taxon>Aurantimonadaceae</taxon>
        <taxon>Jiella</taxon>
    </lineage>
</organism>
<accession>A0ABY7C221</accession>